<dbReference type="AlphaFoldDB" id="A0A183F9E0"/>
<proteinExistence type="predicted"/>
<evidence type="ECO:0000313" key="3">
    <source>
        <dbReference type="WBParaSite" id="HPBE_0000278201-mRNA-1"/>
    </source>
</evidence>
<protein>
    <submittedName>
        <fullName evidence="3">CX domain-containing protein</fullName>
    </submittedName>
</protein>
<keyword evidence="2" id="KW-1185">Reference proteome</keyword>
<dbReference type="Pfam" id="PF01705">
    <property type="entry name" value="CX"/>
    <property type="match status" value="1"/>
</dbReference>
<dbReference type="WBParaSite" id="HPBE_0000278201-mRNA-1">
    <property type="protein sequence ID" value="HPBE_0000278201-mRNA-1"/>
    <property type="gene ID" value="HPBE_0000278201"/>
</dbReference>
<evidence type="ECO:0000259" key="1">
    <source>
        <dbReference type="Pfam" id="PF01705"/>
    </source>
</evidence>
<organism evidence="2 3">
    <name type="scientific">Heligmosomoides polygyrus</name>
    <name type="common">Parasitic roundworm</name>
    <dbReference type="NCBI Taxonomy" id="6339"/>
    <lineage>
        <taxon>Eukaryota</taxon>
        <taxon>Metazoa</taxon>
        <taxon>Ecdysozoa</taxon>
        <taxon>Nematoda</taxon>
        <taxon>Chromadorea</taxon>
        <taxon>Rhabditida</taxon>
        <taxon>Rhabditina</taxon>
        <taxon>Rhabditomorpha</taxon>
        <taxon>Strongyloidea</taxon>
        <taxon>Heligmosomidae</taxon>
        <taxon>Heligmosomoides</taxon>
    </lineage>
</organism>
<evidence type="ECO:0000313" key="2">
    <source>
        <dbReference type="Proteomes" id="UP000050761"/>
    </source>
</evidence>
<sequence length="99" mass="11085">LSKVRTLTTTSTYTFNDITYSLSLLDNSSTPKCTYYLLYYDPLFRRETLGGKQVSAIYFSCPNTSTCCGLNCLPLPSTALLRKPRQASCECLAMCFHSL</sequence>
<dbReference type="Proteomes" id="UP000050761">
    <property type="component" value="Unassembled WGS sequence"/>
</dbReference>
<dbReference type="InterPro" id="IPR002619">
    <property type="entry name" value="CX"/>
</dbReference>
<name>A0A183F9E0_HELPZ</name>
<reference evidence="3" key="1">
    <citation type="submission" date="2019-09" db="UniProtKB">
        <authorList>
            <consortium name="WormBaseParasite"/>
        </authorList>
    </citation>
    <scope>IDENTIFICATION</scope>
</reference>
<accession>A0A183F9E0</accession>
<feature type="domain" description="CX" evidence="1">
    <location>
        <begin position="27"/>
        <end position="72"/>
    </location>
</feature>